<dbReference type="PATRIC" id="fig|28092.6.peg.5665"/>
<dbReference type="AlphaFoldDB" id="A0A0F5JTX0"/>
<comment type="caution">
    <text evidence="1">The sequence shown here is derived from an EMBL/GenBank/DDBJ whole genome shotgun (WGS) entry which is preliminary data.</text>
</comment>
<reference evidence="1 2" key="1">
    <citation type="submission" date="2015-03" db="EMBL/GenBank/DDBJ databases">
        <title>Draft Genome Sequence of Burkholderia andropogonis type strain ICMP2807, isolated from Sorghum bicolor.</title>
        <authorList>
            <person name="Lopes-Santos L."/>
            <person name="Castro D.B."/>
            <person name="Ottoboni L.M."/>
            <person name="Park D."/>
            <person name="Weirc B.S."/>
            <person name="Destefano S.A."/>
        </authorList>
    </citation>
    <scope>NUCLEOTIDE SEQUENCE [LARGE SCALE GENOMIC DNA]</scope>
    <source>
        <strain evidence="1 2">ICMP2807</strain>
    </source>
</reference>
<organism evidence="1 2">
    <name type="scientific">Robbsia andropogonis</name>
    <dbReference type="NCBI Taxonomy" id="28092"/>
    <lineage>
        <taxon>Bacteria</taxon>
        <taxon>Pseudomonadati</taxon>
        <taxon>Pseudomonadota</taxon>
        <taxon>Betaproteobacteria</taxon>
        <taxon>Burkholderiales</taxon>
        <taxon>Burkholderiaceae</taxon>
        <taxon>Robbsia</taxon>
    </lineage>
</organism>
<accession>A0A0F5JTX0</accession>
<gene>
    <name evidence="1" type="ORF">WM40_24115</name>
</gene>
<proteinExistence type="predicted"/>
<dbReference type="Proteomes" id="UP000033618">
    <property type="component" value="Unassembled WGS sequence"/>
</dbReference>
<name>A0A0F5JTX0_9BURK</name>
<protein>
    <recommendedName>
        <fullName evidence="3">Acyl-CoA dehydrogenase/oxidase C-terminal domain-containing protein</fullName>
    </recommendedName>
</protein>
<evidence type="ECO:0000313" key="1">
    <source>
        <dbReference type="EMBL" id="KKB61288.1"/>
    </source>
</evidence>
<keyword evidence="2" id="KW-1185">Reference proteome</keyword>
<dbReference type="RefSeq" id="WP_046154224.1">
    <property type="nucleotide sequence ID" value="NZ_CADFGU010000004.1"/>
</dbReference>
<dbReference type="STRING" id="28092.WM40_24115"/>
<evidence type="ECO:0008006" key="3">
    <source>
        <dbReference type="Google" id="ProtNLM"/>
    </source>
</evidence>
<sequence length="230" mass="24441">MSNNHIDFATPADDTERLDRYRRFGGCISAVPLPGFAGALEAGSMRTIVVRGGWAVTSAGCLPSVGSRIADAAGADARAVLRADDGFELAQRFSLHVLRVDASVHDRIESSSAAARRVGTALVSAQLAWCEQVLDLLQDYFSARQVGGASLAKVATLRHQLGDAQRQLRLLQEWLHAAGDASCRLATEIAVFSASLSRLGGGRSYLSGNLCDAAAMYALLVNLYPGLQHE</sequence>
<dbReference type="EMBL" id="LAQU01000052">
    <property type="protein sequence ID" value="KKB61288.1"/>
    <property type="molecule type" value="Genomic_DNA"/>
</dbReference>
<evidence type="ECO:0000313" key="2">
    <source>
        <dbReference type="Proteomes" id="UP000033618"/>
    </source>
</evidence>